<name>A0ABU5LVR8_9SPHN</name>
<gene>
    <name evidence="1" type="ORF">N4G62_17345</name>
</gene>
<reference evidence="2" key="1">
    <citation type="submission" date="2023-07" db="EMBL/GenBank/DDBJ databases">
        <title>Whole genome sequence analysis of rice epiphytic Sphingomonas sanguinis OsEp_Plm_15B2.</title>
        <authorList>
            <person name="Sahu K.P."/>
            <person name="Asharani P."/>
            <person name="Reddy B."/>
            <person name="Kumar A."/>
        </authorList>
    </citation>
    <scope>NUCLEOTIDE SEQUENCE [LARGE SCALE GENOMIC DNA]</scope>
    <source>
        <strain evidence="2">OsEp_Plm_15B2</strain>
    </source>
</reference>
<comment type="caution">
    <text evidence="1">The sequence shown here is derived from an EMBL/GenBank/DDBJ whole genome shotgun (WGS) entry which is preliminary data.</text>
</comment>
<organism evidence="1 2">
    <name type="scientific">Sphingomonas sanguinis</name>
    <dbReference type="NCBI Taxonomy" id="33051"/>
    <lineage>
        <taxon>Bacteria</taxon>
        <taxon>Pseudomonadati</taxon>
        <taxon>Pseudomonadota</taxon>
        <taxon>Alphaproteobacteria</taxon>
        <taxon>Sphingomonadales</taxon>
        <taxon>Sphingomonadaceae</taxon>
        <taxon>Sphingomonas</taxon>
    </lineage>
</organism>
<accession>A0ABU5LVR8</accession>
<dbReference type="RefSeq" id="WP_322540244.1">
    <property type="nucleotide sequence ID" value="NZ_JAOBTW010000024.1"/>
</dbReference>
<proteinExistence type="predicted"/>
<evidence type="ECO:0000313" key="2">
    <source>
        <dbReference type="Proteomes" id="UP001292182"/>
    </source>
</evidence>
<dbReference type="Proteomes" id="UP001292182">
    <property type="component" value="Unassembled WGS sequence"/>
</dbReference>
<keyword evidence="2" id="KW-1185">Reference proteome</keyword>
<protein>
    <submittedName>
        <fullName evidence="1">Uncharacterized protein</fullName>
    </submittedName>
</protein>
<sequence length="137" mass="14240">MAGLVSIGSSGAVAPVAAQTAPQSLPPAEVSQMLHVAQTILHDIQPCANRQTSPGPGAERIAVMMRLHLARDGGLAEAPHIVGHGGVNADNERYVAQVDANAVASLVECAPLRGLPTESYDGPNGWSHFTMRYKLPG</sequence>
<dbReference type="EMBL" id="JAOBTW010000024">
    <property type="protein sequence ID" value="MDZ7283796.1"/>
    <property type="molecule type" value="Genomic_DNA"/>
</dbReference>
<evidence type="ECO:0000313" key="1">
    <source>
        <dbReference type="EMBL" id="MDZ7283796.1"/>
    </source>
</evidence>